<gene>
    <name evidence="1" type="ORF">H9645_05485</name>
</gene>
<proteinExistence type="predicted"/>
<comment type="caution">
    <text evidence="1">The sequence shown here is derived from an EMBL/GenBank/DDBJ whole genome shotgun (WGS) entry which is preliminary data.</text>
</comment>
<keyword evidence="2" id="KW-1185">Reference proteome</keyword>
<name>A0ABR8UHH8_9GAMM</name>
<dbReference type="Proteomes" id="UP000647183">
    <property type="component" value="Unassembled WGS sequence"/>
</dbReference>
<accession>A0ABR8UHH8</accession>
<protein>
    <recommendedName>
        <fullName evidence="3">DUF4136 domain-containing protein</fullName>
    </recommendedName>
</protein>
<reference evidence="1 2" key="1">
    <citation type="submission" date="2020-08" db="EMBL/GenBank/DDBJ databases">
        <title>A Genomic Blueprint of the Chicken Gut Microbiome.</title>
        <authorList>
            <person name="Gilroy R."/>
            <person name="Ravi A."/>
            <person name="Getino M."/>
            <person name="Pursley I."/>
            <person name="Horton D.L."/>
            <person name="Alikhan N.-F."/>
            <person name="Baker D."/>
            <person name="Gharbi K."/>
            <person name="Hall N."/>
            <person name="Watson M."/>
            <person name="Adriaenssens E.M."/>
            <person name="Foster-Nyarko E."/>
            <person name="Jarju S."/>
            <person name="Secka A."/>
            <person name="Antonio M."/>
            <person name="Oren A."/>
            <person name="Chaudhuri R."/>
            <person name="La Ragione R.M."/>
            <person name="Hildebrand F."/>
            <person name="Pallen M.J."/>
        </authorList>
    </citation>
    <scope>NUCLEOTIDE SEQUENCE [LARGE SCALE GENOMIC DNA]</scope>
    <source>
        <strain evidence="1 2">Sa2BVA3</strain>
    </source>
</reference>
<evidence type="ECO:0000313" key="2">
    <source>
        <dbReference type="Proteomes" id="UP000647183"/>
    </source>
</evidence>
<sequence>MKYRYRKTVGSGGWTGSSWSGNVAAQSEQLVMQILRKRHPGYEVELIEIRWK</sequence>
<evidence type="ECO:0008006" key="3">
    <source>
        <dbReference type="Google" id="ProtNLM"/>
    </source>
</evidence>
<organism evidence="1 2">
    <name type="scientific">Luteimonas colneyensis</name>
    <dbReference type="NCBI Taxonomy" id="2762230"/>
    <lineage>
        <taxon>Bacteria</taxon>
        <taxon>Pseudomonadati</taxon>
        <taxon>Pseudomonadota</taxon>
        <taxon>Gammaproteobacteria</taxon>
        <taxon>Lysobacterales</taxon>
        <taxon>Lysobacteraceae</taxon>
        <taxon>Luteimonas</taxon>
    </lineage>
</organism>
<dbReference type="RefSeq" id="WP_191728714.1">
    <property type="nucleotide sequence ID" value="NZ_JACSQJ010000002.1"/>
</dbReference>
<dbReference type="EMBL" id="JACSQJ010000002">
    <property type="protein sequence ID" value="MBD7987477.1"/>
    <property type="molecule type" value="Genomic_DNA"/>
</dbReference>
<evidence type="ECO:0000313" key="1">
    <source>
        <dbReference type="EMBL" id="MBD7987477.1"/>
    </source>
</evidence>